<name>L8WET9_THACA</name>
<dbReference type="AlphaFoldDB" id="L8WET9"/>
<sequence length="36" mass="4105">MLVLIFGRRRQVPYTSISGSWRLEVPAHECAALEDC</sequence>
<comment type="caution">
    <text evidence="1">The sequence shown here is derived from an EMBL/GenBank/DDBJ whole genome shotgun (WGS) entry which is preliminary data.</text>
</comment>
<gene>
    <name evidence="1" type="ORF">AG1IA_09489</name>
</gene>
<accession>L8WET9</accession>
<evidence type="ECO:0000313" key="2">
    <source>
        <dbReference type="Proteomes" id="UP000011668"/>
    </source>
</evidence>
<organism evidence="1 2">
    <name type="scientific">Thanatephorus cucumeris (strain AG1-IA)</name>
    <name type="common">Rice sheath blight fungus</name>
    <name type="synonym">Rhizoctonia solani</name>
    <dbReference type="NCBI Taxonomy" id="983506"/>
    <lineage>
        <taxon>Eukaryota</taxon>
        <taxon>Fungi</taxon>
        <taxon>Dikarya</taxon>
        <taxon>Basidiomycota</taxon>
        <taxon>Agaricomycotina</taxon>
        <taxon>Agaricomycetes</taxon>
        <taxon>Cantharellales</taxon>
        <taxon>Ceratobasidiaceae</taxon>
        <taxon>Rhizoctonia</taxon>
        <taxon>Rhizoctonia solani AG-1</taxon>
    </lineage>
</organism>
<proteinExistence type="predicted"/>
<evidence type="ECO:0000313" key="1">
    <source>
        <dbReference type="EMBL" id="ELU36480.1"/>
    </source>
</evidence>
<keyword evidence="2" id="KW-1185">Reference proteome</keyword>
<reference evidence="1 2" key="1">
    <citation type="journal article" date="2013" name="Nat. Commun.">
        <title>The evolution and pathogenic mechanisms of the rice sheath blight pathogen.</title>
        <authorList>
            <person name="Zheng A."/>
            <person name="Lin R."/>
            <person name="Xu L."/>
            <person name="Qin P."/>
            <person name="Tang C."/>
            <person name="Ai P."/>
            <person name="Zhang D."/>
            <person name="Liu Y."/>
            <person name="Sun Z."/>
            <person name="Feng H."/>
            <person name="Wang Y."/>
            <person name="Chen Y."/>
            <person name="Liang X."/>
            <person name="Fu R."/>
            <person name="Li Q."/>
            <person name="Zhang J."/>
            <person name="Yu X."/>
            <person name="Xie Z."/>
            <person name="Ding L."/>
            <person name="Guan P."/>
            <person name="Tang J."/>
            <person name="Liang Y."/>
            <person name="Wang S."/>
            <person name="Deng Q."/>
            <person name="Li S."/>
            <person name="Zhu J."/>
            <person name="Wang L."/>
            <person name="Liu H."/>
            <person name="Li P."/>
        </authorList>
    </citation>
    <scope>NUCLEOTIDE SEQUENCE [LARGE SCALE GENOMIC DNA]</scope>
    <source>
        <strain evidence="2">AG-1 IA</strain>
    </source>
</reference>
<dbReference type="HOGENOM" id="CLU_3360002_0_0_1"/>
<dbReference type="Proteomes" id="UP000011668">
    <property type="component" value="Unassembled WGS sequence"/>
</dbReference>
<dbReference type="EMBL" id="AFRT01003301">
    <property type="protein sequence ID" value="ELU36480.1"/>
    <property type="molecule type" value="Genomic_DNA"/>
</dbReference>
<protein>
    <submittedName>
        <fullName evidence="1">Uncharacterized protein</fullName>
    </submittedName>
</protein>